<dbReference type="EMBL" id="JAFREP010000028">
    <property type="protein sequence ID" value="MBO1321874.1"/>
    <property type="molecule type" value="Genomic_DNA"/>
</dbReference>
<feature type="transmembrane region" description="Helical" evidence="4">
    <location>
        <begin position="199"/>
        <end position="220"/>
    </location>
</feature>
<feature type="transmembrane region" description="Helical" evidence="4">
    <location>
        <begin position="264"/>
        <end position="285"/>
    </location>
</feature>
<feature type="transmembrane region" description="Helical" evidence="4">
    <location>
        <begin position="73"/>
        <end position="92"/>
    </location>
</feature>
<feature type="transmembrane region" description="Helical" evidence="4">
    <location>
        <begin position="291"/>
        <end position="317"/>
    </location>
</feature>
<feature type="transmembrane region" description="Helical" evidence="4">
    <location>
        <begin position="158"/>
        <end position="178"/>
    </location>
</feature>
<dbReference type="InterPro" id="IPR047200">
    <property type="entry name" value="MFS_YcaD-like"/>
</dbReference>
<keyword evidence="3 4" id="KW-0472">Membrane</keyword>
<dbReference type="RefSeq" id="WP_207861847.1">
    <property type="nucleotide sequence ID" value="NZ_JAFREP010000028.1"/>
</dbReference>
<comment type="caution">
    <text evidence="5">The sequence shown here is derived from an EMBL/GenBank/DDBJ whole genome shotgun (WGS) entry which is preliminary data.</text>
</comment>
<evidence type="ECO:0000256" key="1">
    <source>
        <dbReference type="ARBA" id="ARBA00022692"/>
    </source>
</evidence>
<evidence type="ECO:0000313" key="5">
    <source>
        <dbReference type="EMBL" id="MBO1321874.1"/>
    </source>
</evidence>
<feature type="transmembrane region" description="Helical" evidence="4">
    <location>
        <begin position="40"/>
        <end position="61"/>
    </location>
</feature>
<proteinExistence type="predicted"/>
<organism evidence="5 6">
    <name type="scientific">Acanthopleuribacter pedis</name>
    <dbReference type="NCBI Taxonomy" id="442870"/>
    <lineage>
        <taxon>Bacteria</taxon>
        <taxon>Pseudomonadati</taxon>
        <taxon>Acidobacteriota</taxon>
        <taxon>Holophagae</taxon>
        <taxon>Acanthopleuribacterales</taxon>
        <taxon>Acanthopleuribacteraceae</taxon>
        <taxon>Acanthopleuribacter</taxon>
    </lineage>
</organism>
<feature type="transmembrane region" description="Helical" evidence="4">
    <location>
        <begin position="232"/>
        <end position="252"/>
    </location>
</feature>
<feature type="transmembrane region" description="Helical" evidence="4">
    <location>
        <begin position="358"/>
        <end position="376"/>
    </location>
</feature>
<evidence type="ECO:0000256" key="3">
    <source>
        <dbReference type="ARBA" id="ARBA00023136"/>
    </source>
</evidence>
<feature type="transmembrane region" description="Helical" evidence="4">
    <location>
        <begin position="329"/>
        <end position="352"/>
    </location>
</feature>
<dbReference type="Pfam" id="PF07690">
    <property type="entry name" value="MFS_1"/>
    <property type="match status" value="2"/>
</dbReference>
<dbReference type="Proteomes" id="UP000664417">
    <property type="component" value="Unassembled WGS sequence"/>
</dbReference>
<dbReference type="GO" id="GO:0005886">
    <property type="term" value="C:plasma membrane"/>
    <property type="evidence" value="ECO:0007669"/>
    <property type="project" value="TreeGrafter"/>
</dbReference>
<accession>A0A8J7QDN6</accession>
<dbReference type="PANTHER" id="PTHR23521:SF3">
    <property type="entry name" value="MFS TRANSPORTER"/>
    <property type="match status" value="1"/>
</dbReference>
<keyword evidence="2 4" id="KW-1133">Transmembrane helix</keyword>
<feature type="transmembrane region" description="Helical" evidence="4">
    <location>
        <begin position="98"/>
        <end position="119"/>
    </location>
</feature>
<keyword evidence="6" id="KW-1185">Reference proteome</keyword>
<dbReference type="CDD" id="cd17477">
    <property type="entry name" value="MFS_YcaD_like"/>
    <property type="match status" value="1"/>
</dbReference>
<evidence type="ECO:0000313" key="6">
    <source>
        <dbReference type="Proteomes" id="UP000664417"/>
    </source>
</evidence>
<sequence length="421" mass="44973">MGTTLLSLTALLLSFTVLMIGHGLGNTVLGIRATLEGFPSWVMGLITSGYFFGLLIGTRIAVKLIQAVGKIRVFAAFASAASSVTLLNVLFINEVTWVLSRVVYGVSLATLFIVIEGWINAHADPKNRGQVLSLYMVLNFLGLACGQMLLFAADPASFELFAGVSILISISLVPLTLSQSKEPRLAQSEAFGLGRLYQISPLATIGCLCNGLTMGSFWGLSSVYYTTVGLPADHVATILSISFFGGLLFQWPIGYCSDLVDRRFTITVVLFGSSFICLCFVLFIGNQIIGITPFLMLVAFLFGGFGYTLYSLYIALANDFLEPHQAVKASAGLLGFHAIGAIVGPTCASFMMTLLGGSGLFVFIGSINVALALFAYKQLLQGRAIPAATHESFVSMPKTSPAILELDPRSHDPSGLNHTED</sequence>
<protein>
    <submittedName>
        <fullName evidence="5">MFS transporter</fullName>
    </submittedName>
</protein>
<dbReference type="InterPro" id="IPR036259">
    <property type="entry name" value="MFS_trans_sf"/>
</dbReference>
<keyword evidence="1 4" id="KW-0812">Transmembrane</keyword>
<name>A0A8J7QDN6_9BACT</name>
<dbReference type="InterPro" id="IPR011701">
    <property type="entry name" value="MFS"/>
</dbReference>
<gene>
    <name evidence="5" type="ORF">J3U88_25565</name>
</gene>
<reference evidence="5" key="1">
    <citation type="submission" date="2021-03" db="EMBL/GenBank/DDBJ databases">
        <authorList>
            <person name="Wang G."/>
        </authorList>
    </citation>
    <scope>NUCLEOTIDE SEQUENCE</scope>
    <source>
        <strain evidence="5">KCTC 12899</strain>
    </source>
</reference>
<dbReference type="AlphaFoldDB" id="A0A8J7QDN6"/>
<feature type="transmembrane region" description="Helical" evidence="4">
    <location>
        <begin position="131"/>
        <end position="152"/>
    </location>
</feature>
<dbReference type="Gene3D" id="1.20.1250.20">
    <property type="entry name" value="MFS general substrate transporter like domains"/>
    <property type="match status" value="2"/>
</dbReference>
<evidence type="ECO:0000256" key="4">
    <source>
        <dbReference type="SAM" id="Phobius"/>
    </source>
</evidence>
<dbReference type="PANTHER" id="PTHR23521">
    <property type="entry name" value="TRANSPORTER MFS SUPERFAMILY"/>
    <property type="match status" value="1"/>
</dbReference>
<dbReference type="SUPFAM" id="SSF103473">
    <property type="entry name" value="MFS general substrate transporter"/>
    <property type="match status" value="1"/>
</dbReference>
<evidence type="ECO:0000256" key="2">
    <source>
        <dbReference type="ARBA" id="ARBA00022989"/>
    </source>
</evidence>
<dbReference type="GO" id="GO:0022857">
    <property type="term" value="F:transmembrane transporter activity"/>
    <property type="evidence" value="ECO:0007669"/>
    <property type="project" value="InterPro"/>
</dbReference>